<reference evidence="7 8" key="1">
    <citation type="submission" date="2019-06" db="EMBL/GenBank/DDBJ databases">
        <title>Sequencing the genomes of 1000 actinobacteria strains.</title>
        <authorList>
            <person name="Klenk H.-P."/>
        </authorList>
    </citation>
    <scope>NUCLEOTIDE SEQUENCE [LARGE SCALE GENOMIC DNA]</scope>
    <source>
        <strain evidence="7 8">DSM 8251</strain>
    </source>
</reference>
<dbReference type="GO" id="GO:0016020">
    <property type="term" value="C:membrane"/>
    <property type="evidence" value="ECO:0007669"/>
    <property type="project" value="UniProtKB-SubCell"/>
</dbReference>
<sequence>MSLRRTVLVVAALNAVWFFVQMSVALAIGSVSLLADGVDYLEDTAVNLLIAVALGWSLTNRSRMGKVMAFVILVPALIAAWQAFTKFRDPFEPDTTIMLLAAVGSVIVNGLCAWFLVHHRRGGGSMTKAAWLAARNDVIINIAIIAMALLTMAVGSGWPDLVLGVIILVINLGAAKEVWEAATEENLAAKAEAGETGCGC</sequence>
<feature type="transmembrane region" description="Helical" evidence="5">
    <location>
        <begin position="7"/>
        <end position="28"/>
    </location>
</feature>
<feature type="transmembrane region" description="Helical" evidence="5">
    <location>
        <begin position="67"/>
        <end position="84"/>
    </location>
</feature>
<keyword evidence="2 5" id="KW-0812">Transmembrane</keyword>
<evidence type="ECO:0000256" key="3">
    <source>
        <dbReference type="ARBA" id="ARBA00022989"/>
    </source>
</evidence>
<evidence type="ECO:0000256" key="2">
    <source>
        <dbReference type="ARBA" id="ARBA00022692"/>
    </source>
</evidence>
<feature type="transmembrane region" description="Helical" evidence="5">
    <location>
        <begin position="138"/>
        <end position="155"/>
    </location>
</feature>
<keyword evidence="3 5" id="KW-1133">Transmembrane helix</keyword>
<proteinExistence type="predicted"/>
<dbReference type="AlphaFoldDB" id="A0A542ZRZ8"/>
<dbReference type="SUPFAM" id="SSF161111">
    <property type="entry name" value="Cation efflux protein transmembrane domain-like"/>
    <property type="match status" value="1"/>
</dbReference>
<evidence type="ECO:0000256" key="4">
    <source>
        <dbReference type="ARBA" id="ARBA00023136"/>
    </source>
</evidence>
<dbReference type="Gene3D" id="1.20.1510.10">
    <property type="entry name" value="Cation efflux protein transmembrane domain"/>
    <property type="match status" value="1"/>
</dbReference>
<name>A0A542ZRZ8_9ACTN</name>
<dbReference type="InterPro" id="IPR058533">
    <property type="entry name" value="Cation_efflux_TM"/>
</dbReference>
<dbReference type="InterPro" id="IPR027469">
    <property type="entry name" value="Cation_efflux_TMD_sf"/>
</dbReference>
<dbReference type="EMBL" id="VFOR01000001">
    <property type="protein sequence ID" value="TQL63135.1"/>
    <property type="molecule type" value="Genomic_DNA"/>
</dbReference>
<dbReference type="RefSeq" id="WP_211345829.1">
    <property type="nucleotide sequence ID" value="NZ_BAAAMD010000001.1"/>
</dbReference>
<dbReference type="Pfam" id="PF01545">
    <property type="entry name" value="Cation_efflux"/>
    <property type="match status" value="1"/>
</dbReference>
<gene>
    <name evidence="7" type="ORF">FB460_0936</name>
</gene>
<evidence type="ECO:0000256" key="5">
    <source>
        <dbReference type="SAM" id="Phobius"/>
    </source>
</evidence>
<comment type="subcellular location">
    <subcellularLocation>
        <location evidence="1">Membrane</location>
        <topology evidence="1">Multi-pass membrane protein</topology>
    </subcellularLocation>
</comment>
<protein>
    <submittedName>
        <fullName evidence="7">Cation efflux family protein</fullName>
    </submittedName>
</protein>
<feature type="transmembrane region" description="Helical" evidence="5">
    <location>
        <begin position="40"/>
        <end position="58"/>
    </location>
</feature>
<evidence type="ECO:0000313" key="8">
    <source>
        <dbReference type="Proteomes" id="UP000316196"/>
    </source>
</evidence>
<comment type="caution">
    <text evidence="7">The sequence shown here is derived from an EMBL/GenBank/DDBJ whole genome shotgun (WGS) entry which is preliminary data.</text>
</comment>
<evidence type="ECO:0000256" key="1">
    <source>
        <dbReference type="ARBA" id="ARBA00004141"/>
    </source>
</evidence>
<evidence type="ECO:0000313" key="7">
    <source>
        <dbReference type="EMBL" id="TQL63135.1"/>
    </source>
</evidence>
<dbReference type="Proteomes" id="UP000316196">
    <property type="component" value="Unassembled WGS sequence"/>
</dbReference>
<accession>A0A542ZRZ8</accession>
<feature type="domain" description="Cation efflux protein transmembrane" evidence="6">
    <location>
        <begin position="7"/>
        <end position="173"/>
    </location>
</feature>
<feature type="transmembrane region" description="Helical" evidence="5">
    <location>
        <begin position="96"/>
        <end position="117"/>
    </location>
</feature>
<organism evidence="7 8">
    <name type="scientific">Propioniferax innocua</name>
    <dbReference type="NCBI Taxonomy" id="1753"/>
    <lineage>
        <taxon>Bacteria</taxon>
        <taxon>Bacillati</taxon>
        <taxon>Actinomycetota</taxon>
        <taxon>Actinomycetes</taxon>
        <taxon>Propionibacteriales</taxon>
        <taxon>Propionibacteriaceae</taxon>
        <taxon>Propioniferax</taxon>
    </lineage>
</organism>
<dbReference type="GO" id="GO:0008324">
    <property type="term" value="F:monoatomic cation transmembrane transporter activity"/>
    <property type="evidence" value="ECO:0007669"/>
    <property type="project" value="InterPro"/>
</dbReference>
<keyword evidence="8" id="KW-1185">Reference proteome</keyword>
<evidence type="ECO:0000259" key="6">
    <source>
        <dbReference type="Pfam" id="PF01545"/>
    </source>
</evidence>
<keyword evidence="4 5" id="KW-0472">Membrane</keyword>